<dbReference type="EMBL" id="AP017470">
    <property type="protein sequence ID" value="BBB33659.1"/>
    <property type="molecule type" value="Genomic_DNA"/>
</dbReference>
<evidence type="ECO:0000256" key="1">
    <source>
        <dbReference type="ARBA" id="ARBA00004651"/>
    </source>
</evidence>
<dbReference type="NCBIfam" id="TIGR01065">
    <property type="entry name" value="hlyIII"/>
    <property type="match status" value="1"/>
</dbReference>
<dbReference type="PANTHER" id="PTHR20855">
    <property type="entry name" value="ADIPOR/PROGESTIN RECEPTOR-RELATED"/>
    <property type="match status" value="1"/>
</dbReference>
<keyword evidence="7" id="KW-0862">Zinc</keyword>
<dbReference type="KEGG" id="thyd:TTHT_2235"/>
<dbReference type="GO" id="GO:0046872">
    <property type="term" value="F:metal ion binding"/>
    <property type="evidence" value="ECO:0007669"/>
    <property type="project" value="UniProtKB-KW"/>
</dbReference>
<name>A0A7R6SZA4_9BACT</name>
<dbReference type="GO" id="GO:0005886">
    <property type="term" value="C:plasma membrane"/>
    <property type="evidence" value="ECO:0007669"/>
    <property type="project" value="UniProtKB-SubCell"/>
</dbReference>
<evidence type="ECO:0000256" key="5">
    <source>
        <dbReference type="ARBA" id="ARBA00022989"/>
    </source>
</evidence>
<protein>
    <submittedName>
        <fullName evidence="9">Hemolysin III</fullName>
    </submittedName>
</protein>
<accession>A0A7R6SZA4</accession>
<dbReference type="GO" id="GO:0140911">
    <property type="term" value="F:pore-forming activity"/>
    <property type="evidence" value="ECO:0007669"/>
    <property type="project" value="InterPro"/>
</dbReference>
<evidence type="ECO:0000256" key="3">
    <source>
        <dbReference type="ARBA" id="ARBA00022475"/>
    </source>
</evidence>
<dbReference type="Pfam" id="PF03006">
    <property type="entry name" value="HlyIII"/>
    <property type="match status" value="1"/>
</dbReference>
<keyword evidence="5 8" id="KW-1133">Transmembrane helix</keyword>
<dbReference type="InterPro" id="IPR004254">
    <property type="entry name" value="AdipoR/HlyIII-related"/>
</dbReference>
<evidence type="ECO:0000256" key="2">
    <source>
        <dbReference type="ARBA" id="ARBA00008488"/>
    </source>
</evidence>
<comment type="similarity">
    <text evidence="2">Belongs to the UPF0073 (Hly-III) family.</text>
</comment>
<evidence type="ECO:0000256" key="8">
    <source>
        <dbReference type="SAM" id="Phobius"/>
    </source>
</evidence>
<evidence type="ECO:0000313" key="9">
    <source>
        <dbReference type="EMBL" id="BBB33659.1"/>
    </source>
</evidence>
<feature type="binding site" evidence="7">
    <location>
        <position position="187"/>
    </location>
    <ligand>
        <name>Zn(2+)</name>
        <dbReference type="ChEBI" id="CHEBI:29105"/>
    </ligand>
</feature>
<dbReference type="Proteomes" id="UP000595564">
    <property type="component" value="Chromosome"/>
</dbReference>
<organism evidence="9 10">
    <name type="scientific">Thermotomaculum hydrothermale</name>
    <dbReference type="NCBI Taxonomy" id="981385"/>
    <lineage>
        <taxon>Bacteria</taxon>
        <taxon>Pseudomonadati</taxon>
        <taxon>Acidobacteriota</taxon>
        <taxon>Holophagae</taxon>
        <taxon>Thermotomaculales</taxon>
        <taxon>Thermotomaculaceae</taxon>
        <taxon>Thermotomaculum</taxon>
    </lineage>
</organism>
<sequence length="210" mass="23829">MMKIREKFNALSHFAGSVFAIYGLAGLMVKSTTLEKKIATLIFSISMFSMFFSSALYHSVNANDKVIKTLRKLDHVMIGVFIAGTYTPLCMISLKESKAGMIFLIVIWSLAIVSAIQSFFWIDAPRWFSTGIYLLMGWVAIFGIKYVYYALSFKGFLWLMIGGTFYTVGAIIYALKKPDFGKILGFHEIWHLFVLAGAISHYIMIYSYVY</sequence>
<keyword evidence="6 8" id="KW-0472">Membrane</keyword>
<gene>
    <name evidence="9" type="primary">hlyIII</name>
    <name evidence="9" type="ORF">TTHT_2235</name>
</gene>
<evidence type="ECO:0000256" key="7">
    <source>
        <dbReference type="PIRSR" id="PIRSR604254-1"/>
    </source>
</evidence>
<feature type="transmembrane region" description="Helical" evidence="8">
    <location>
        <begin position="38"/>
        <end position="56"/>
    </location>
</feature>
<feature type="transmembrane region" description="Helical" evidence="8">
    <location>
        <begin position="189"/>
        <end position="209"/>
    </location>
</feature>
<evidence type="ECO:0000256" key="6">
    <source>
        <dbReference type="ARBA" id="ARBA00023136"/>
    </source>
</evidence>
<keyword evidence="3" id="KW-1003">Cell membrane</keyword>
<feature type="transmembrane region" description="Helical" evidence="8">
    <location>
        <begin position="12"/>
        <end position="29"/>
    </location>
</feature>
<feature type="transmembrane region" description="Helical" evidence="8">
    <location>
        <begin position="101"/>
        <end position="122"/>
    </location>
</feature>
<dbReference type="PANTHER" id="PTHR20855:SF3">
    <property type="entry name" value="LD03007P"/>
    <property type="match status" value="1"/>
</dbReference>
<keyword evidence="7" id="KW-0479">Metal-binding</keyword>
<proteinExistence type="inferred from homology"/>
<feature type="transmembrane region" description="Helical" evidence="8">
    <location>
        <begin position="128"/>
        <end position="148"/>
    </location>
</feature>
<evidence type="ECO:0000313" key="10">
    <source>
        <dbReference type="Proteomes" id="UP000595564"/>
    </source>
</evidence>
<feature type="binding site" evidence="7">
    <location>
        <position position="58"/>
    </location>
    <ligand>
        <name>Zn(2+)</name>
        <dbReference type="ChEBI" id="CHEBI:29105"/>
    </ligand>
</feature>
<evidence type="ECO:0000256" key="4">
    <source>
        <dbReference type="ARBA" id="ARBA00022692"/>
    </source>
</evidence>
<feature type="transmembrane region" description="Helical" evidence="8">
    <location>
        <begin position="76"/>
        <end position="94"/>
    </location>
</feature>
<dbReference type="InterPro" id="IPR005744">
    <property type="entry name" value="Hy-lIII"/>
</dbReference>
<comment type="subcellular location">
    <subcellularLocation>
        <location evidence="1">Cell membrane</location>
        <topology evidence="1">Multi-pass membrane protein</topology>
    </subcellularLocation>
</comment>
<feature type="transmembrane region" description="Helical" evidence="8">
    <location>
        <begin position="155"/>
        <end position="174"/>
    </location>
</feature>
<keyword evidence="10" id="KW-1185">Reference proteome</keyword>
<dbReference type="AlphaFoldDB" id="A0A7R6SZA4"/>
<reference evidence="9 10" key="1">
    <citation type="journal article" date="2012" name="Extremophiles">
        <title>Thermotomaculum hydrothermale gen. nov., sp. nov., a novel heterotrophic thermophile within the phylum Acidobacteria from a deep-sea hydrothermal vent chimney in the Southern Okinawa Trough.</title>
        <authorList>
            <person name="Izumi H."/>
            <person name="Nunoura T."/>
            <person name="Miyazaki M."/>
            <person name="Mino S."/>
            <person name="Toki T."/>
            <person name="Takai K."/>
            <person name="Sako Y."/>
            <person name="Sawabe T."/>
            <person name="Nakagawa S."/>
        </authorList>
    </citation>
    <scope>NUCLEOTIDE SEQUENCE [LARGE SCALE GENOMIC DNA]</scope>
    <source>
        <strain evidence="9 10">AC55</strain>
    </source>
</reference>
<keyword evidence="4 8" id="KW-0812">Transmembrane</keyword>
<feature type="binding site" evidence="7">
    <location>
        <position position="191"/>
    </location>
    <ligand>
        <name>Zn(2+)</name>
        <dbReference type="ChEBI" id="CHEBI:29105"/>
    </ligand>
</feature>